<accession>A0A2P2ME00</accession>
<reference evidence="1" key="1">
    <citation type="submission" date="2018-02" db="EMBL/GenBank/DDBJ databases">
        <title>Rhizophora mucronata_Transcriptome.</title>
        <authorList>
            <person name="Meera S.P."/>
            <person name="Sreeshan A."/>
            <person name="Augustine A."/>
        </authorList>
    </citation>
    <scope>NUCLEOTIDE SEQUENCE</scope>
    <source>
        <tissue evidence="1">Leaf</tissue>
    </source>
</reference>
<proteinExistence type="predicted"/>
<dbReference type="EMBL" id="GGEC01047910">
    <property type="protein sequence ID" value="MBX28394.1"/>
    <property type="molecule type" value="Transcribed_RNA"/>
</dbReference>
<name>A0A2P2ME00_RHIMU</name>
<organism evidence="1">
    <name type="scientific">Rhizophora mucronata</name>
    <name type="common">Asiatic mangrove</name>
    <dbReference type="NCBI Taxonomy" id="61149"/>
    <lineage>
        <taxon>Eukaryota</taxon>
        <taxon>Viridiplantae</taxon>
        <taxon>Streptophyta</taxon>
        <taxon>Embryophyta</taxon>
        <taxon>Tracheophyta</taxon>
        <taxon>Spermatophyta</taxon>
        <taxon>Magnoliopsida</taxon>
        <taxon>eudicotyledons</taxon>
        <taxon>Gunneridae</taxon>
        <taxon>Pentapetalae</taxon>
        <taxon>rosids</taxon>
        <taxon>fabids</taxon>
        <taxon>Malpighiales</taxon>
        <taxon>Rhizophoraceae</taxon>
        <taxon>Rhizophora</taxon>
    </lineage>
</organism>
<sequence>MLSFMWFLNFSSLVIVLSLWNLLNSKLVSFVCSSKHSVVKHSLEEEPHQPS</sequence>
<protein>
    <submittedName>
        <fullName evidence="1">Uncharacterized protein</fullName>
    </submittedName>
</protein>
<dbReference type="AlphaFoldDB" id="A0A2P2ME00"/>
<evidence type="ECO:0000313" key="1">
    <source>
        <dbReference type="EMBL" id="MBX28394.1"/>
    </source>
</evidence>